<dbReference type="CDD" id="cd18780">
    <property type="entry name" value="ABC_6TM_AtABCB27_like"/>
    <property type="match status" value="1"/>
</dbReference>
<evidence type="ECO:0000256" key="5">
    <source>
        <dbReference type="ARBA" id="ARBA00022840"/>
    </source>
</evidence>
<dbReference type="Pfam" id="PF00005">
    <property type="entry name" value="ABC_tran"/>
    <property type="match status" value="1"/>
</dbReference>
<gene>
    <name evidence="12 13" type="primary">LOC111133425</name>
</gene>
<dbReference type="PIRSF" id="PIRSF002773">
    <property type="entry name" value="ABC_prm/ATPase_B"/>
    <property type="match status" value="1"/>
</dbReference>
<dbReference type="PANTHER" id="PTHR43394">
    <property type="entry name" value="ATP-DEPENDENT PERMEASE MDL1, MITOCHONDRIAL"/>
    <property type="match status" value="1"/>
</dbReference>
<feature type="domain" description="ABC transmembrane type-1" evidence="10">
    <location>
        <begin position="235"/>
        <end position="521"/>
    </location>
</feature>
<dbReference type="InterPro" id="IPR017871">
    <property type="entry name" value="ABC_transporter-like_CS"/>
</dbReference>
<evidence type="ECO:0000259" key="10">
    <source>
        <dbReference type="PROSITE" id="PS50929"/>
    </source>
</evidence>
<dbReference type="AlphaFoldDB" id="A0A8B8EDB9"/>
<dbReference type="InterPro" id="IPR003593">
    <property type="entry name" value="AAA+_ATPase"/>
</dbReference>
<dbReference type="GO" id="GO:0005524">
    <property type="term" value="F:ATP binding"/>
    <property type="evidence" value="ECO:0007669"/>
    <property type="project" value="UniProtKB-KW"/>
</dbReference>
<keyword evidence="5" id="KW-0067">ATP-binding</keyword>
<dbReference type="RefSeq" id="XP_022337556.1">
    <property type="nucleotide sequence ID" value="XM_022481848.1"/>
</dbReference>
<dbReference type="KEGG" id="cvn:111133425"/>
<dbReference type="Proteomes" id="UP000694844">
    <property type="component" value="Chromosome 5"/>
</dbReference>
<evidence type="ECO:0000256" key="3">
    <source>
        <dbReference type="ARBA" id="ARBA00022692"/>
    </source>
</evidence>
<dbReference type="GeneID" id="111133425"/>
<dbReference type="Pfam" id="PF00664">
    <property type="entry name" value="ABC_membrane"/>
    <property type="match status" value="1"/>
</dbReference>
<dbReference type="InterPro" id="IPR036640">
    <property type="entry name" value="ABC1_TM_sf"/>
</dbReference>
<evidence type="ECO:0000256" key="8">
    <source>
        <dbReference type="SAM" id="Phobius"/>
    </source>
</evidence>
<dbReference type="SUPFAM" id="SSF90123">
    <property type="entry name" value="ABC transporter transmembrane region"/>
    <property type="match status" value="1"/>
</dbReference>
<dbReference type="FunFam" id="3.40.50.300:FF:000403">
    <property type="entry name" value="ATP-binding cassette sub-family B member 8, mitochondrial"/>
    <property type="match status" value="1"/>
</dbReference>
<keyword evidence="7 8" id="KW-0472">Membrane</keyword>
<dbReference type="SUPFAM" id="SSF52540">
    <property type="entry name" value="P-loop containing nucleoside triphosphate hydrolases"/>
    <property type="match status" value="1"/>
</dbReference>
<accession>A0A8B8EDB9</accession>
<feature type="transmembrane region" description="Helical" evidence="8">
    <location>
        <begin position="80"/>
        <end position="101"/>
    </location>
</feature>
<feature type="transmembrane region" description="Helical" evidence="8">
    <location>
        <begin position="122"/>
        <end position="141"/>
    </location>
</feature>
<dbReference type="InterPro" id="IPR027417">
    <property type="entry name" value="P-loop_NTPase"/>
</dbReference>
<comment type="subcellular location">
    <subcellularLocation>
        <location evidence="1">Mitochondrion inner membrane</location>
        <topology evidence="1">Multi-pass membrane protein</topology>
    </subcellularLocation>
</comment>
<dbReference type="PROSITE" id="PS00211">
    <property type="entry name" value="ABC_TRANSPORTER_1"/>
    <property type="match status" value="1"/>
</dbReference>
<dbReference type="SMART" id="SM00382">
    <property type="entry name" value="AAA"/>
    <property type="match status" value="1"/>
</dbReference>
<feature type="transmembrane region" description="Helical" evidence="8">
    <location>
        <begin position="374"/>
        <end position="394"/>
    </location>
</feature>
<dbReference type="GO" id="GO:0090374">
    <property type="term" value="P:oligopeptide export from mitochondrion"/>
    <property type="evidence" value="ECO:0007669"/>
    <property type="project" value="TreeGrafter"/>
</dbReference>
<keyword evidence="2" id="KW-0813">Transport</keyword>
<feature type="transmembrane region" description="Helical" evidence="8">
    <location>
        <begin position="275"/>
        <end position="297"/>
    </location>
</feature>
<evidence type="ECO:0000313" key="11">
    <source>
        <dbReference type="Proteomes" id="UP000694844"/>
    </source>
</evidence>
<feature type="domain" description="ABC transporter" evidence="9">
    <location>
        <begin position="554"/>
        <end position="789"/>
    </location>
</feature>
<dbReference type="GO" id="GO:0016887">
    <property type="term" value="F:ATP hydrolysis activity"/>
    <property type="evidence" value="ECO:0007669"/>
    <property type="project" value="InterPro"/>
</dbReference>
<dbReference type="OrthoDB" id="6500128at2759"/>
<feature type="transmembrane region" description="Helical" evidence="8">
    <location>
        <begin position="450"/>
        <end position="474"/>
    </location>
</feature>
<evidence type="ECO:0000313" key="12">
    <source>
        <dbReference type="RefSeq" id="XP_022337556.1"/>
    </source>
</evidence>
<feature type="transmembrane region" description="Helical" evidence="8">
    <location>
        <begin position="494"/>
        <end position="516"/>
    </location>
</feature>
<dbReference type="Gene3D" id="1.20.1560.10">
    <property type="entry name" value="ABC transporter type 1, transmembrane domain"/>
    <property type="match status" value="2"/>
</dbReference>
<dbReference type="InterPro" id="IPR011527">
    <property type="entry name" value="ABC1_TM_dom"/>
</dbReference>
<evidence type="ECO:0000256" key="4">
    <source>
        <dbReference type="ARBA" id="ARBA00022741"/>
    </source>
</evidence>
<dbReference type="GO" id="GO:0005743">
    <property type="term" value="C:mitochondrial inner membrane"/>
    <property type="evidence" value="ECO:0007669"/>
    <property type="project" value="UniProtKB-SubCell"/>
</dbReference>
<proteinExistence type="predicted"/>
<evidence type="ECO:0000256" key="1">
    <source>
        <dbReference type="ARBA" id="ARBA00004448"/>
    </source>
</evidence>
<dbReference type="InterPro" id="IPR039421">
    <property type="entry name" value="Type_1_exporter"/>
</dbReference>
<keyword evidence="6 8" id="KW-1133">Transmembrane helix</keyword>
<keyword evidence="4" id="KW-0547">Nucleotide-binding</keyword>
<organism evidence="11 12">
    <name type="scientific">Crassostrea virginica</name>
    <name type="common">Eastern oyster</name>
    <dbReference type="NCBI Taxonomy" id="6565"/>
    <lineage>
        <taxon>Eukaryota</taxon>
        <taxon>Metazoa</taxon>
        <taxon>Spiralia</taxon>
        <taxon>Lophotrochozoa</taxon>
        <taxon>Mollusca</taxon>
        <taxon>Bivalvia</taxon>
        <taxon>Autobranchia</taxon>
        <taxon>Pteriomorphia</taxon>
        <taxon>Ostreida</taxon>
        <taxon>Ostreoidea</taxon>
        <taxon>Ostreidae</taxon>
        <taxon>Crassostrea</taxon>
    </lineage>
</organism>
<dbReference type="GO" id="GO:0015421">
    <property type="term" value="F:ABC-type oligopeptide transporter activity"/>
    <property type="evidence" value="ECO:0007669"/>
    <property type="project" value="TreeGrafter"/>
</dbReference>
<reference evidence="12 13" key="1">
    <citation type="submission" date="2025-04" db="UniProtKB">
        <authorList>
            <consortium name="RefSeq"/>
        </authorList>
    </citation>
    <scope>IDENTIFICATION</scope>
    <source>
        <tissue evidence="12 13">Whole sample</tissue>
    </source>
</reference>
<feature type="transmembrane region" description="Helical" evidence="8">
    <location>
        <begin position="161"/>
        <end position="183"/>
    </location>
</feature>
<sequence length="813" mass="90311">MAKINGVVNHNVSDDEENFGEDEKKFDGKQKYTLPGFRYTNIFTTLVIVDGIMSCILWLTGGHSKYFVDNITNFHFQESVFDLALLAGLKTVIIVTVLPLLENKSYEQIDNPFDRSRENICFILNTVLKVIFLGSLVYSFTKGGMILDCIMNDGTYVRMHVTYNVLVISSATFSLLEFLLSLFSGRAMRRLKVVRILHRYNDKGQEVDKEGNPIKKKVDLRRLVKLGKPEWGILAGGSFGLLVSSAAQTAAPLFFGAVVDAAQKNMDELTHTVLTLVLIYVVYAIFAVIRAWLFTLAGQRLVARLRKHLFNHIIQQDVAFFDTNRTGELCNRLASDTQVVQNAATVNVSMLVRYTLQMIGSLAFMFYLNAALTGVLLAVVPIVSIVAVQYGMFVKKMRQKFQDRLADAGTLAEENLSSIRTVRSFAGENKASSLYGEEIQKSFEVGKKLAIAYGAFEGIVGLLAYGSIAMVLWYGGKLVYDNAHGEYTGLTPGVLTSFLLYTLQVAMAFALMSALYGDFMQAVGASIRIFDLLDRIPDVPTENGDVLYQLDGRVEFRNVFFTYPSRPETQVLKNITFSVEPGEMVALVGPSGSGKSTIINLIERFYDPDAGTIILGDMDLKMLDPQWFRKKIAMVGQEPTLFASSIKDNIAYGCCATDQEIEDVAKQANAHEFISTFEEGYDTLVGERGVRLSGGQKQRIAIARALIMNPVLLLLDEATSALDAESEHLVQEAVDRAMKGRTVIVIAHRLSTVRNATKVVVIDKGEIAEMGTHDELIAHNGVYKRLVLRQLTAGSFKESMNIEKDQDFENTQL</sequence>
<keyword evidence="11" id="KW-1185">Reference proteome</keyword>
<dbReference type="PROSITE" id="PS50893">
    <property type="entry name" value="ABC_TRANSPORTER_2"/>
    <property type="match status" value="1"/>
</dbReference>
<dbReference type="Gene3D" id="3.40.50.300">
    <property type="entry name" value="P-loop containing nucleotide triphosphate hydrolases"/>
    <property type="match status" value="1"/>
</dbReference>
<dbReference type="CDD" id="cd03249">
    <property type="entry name" value="ABC_MTABC3_MDL1_MDL2"/>
    <property type="match status" value="1"/>
</dbReference>
<dbReference type="InterPro" id="IPR003439">
    <property type="entry name" value="ABC_transporter-like_ATP-bd"/>
</dbReference>
<evidence type="ECO:0000256" key="6">
    <source>
        <dbReference type="ARBA" id="ARBA00022989"/>
    </source>
</evidence>
<dbReference type="FunFam" id="1.20.1560.10:FF:000058">
    <property type="entry name" value="ABC transporter B family member 25"/>
    <property type="match status" value="1"/>
</dbReference>
<protein>
    <submittedName>
        <fullName evidence="12 13">ABC transporter B family member 25-like</fullName>
    </submittedName>
</protein>
<name>A0A8B8EDB9_CRAVI</name>
<dbReference type="PANTHER" id="PTHR43394:SF1">
    <property type="entry name" value="ATP-BINDING CASSETTE SUB-FAMILY B MEMBER 10, MITOCHONDRIAL"/>
    <property type="match status" value="1"/>
</dbReference>
<evidence type="ECO:0000256" key="7">
    <source>
        <dbReference type="ARBA" id="ARBA00023136"/>
    </source>
</evidence>
<feature type="transmembrane region" description="Helical" evidence="8">
    <location>
        <begin position="351"/>
        <end position="368"/>
    </location>
</feature>
<feature type="transmembrane region" description="Helical" evidence="8">
    <location>
        <begin position="39"/>
        <end position="60"/>
    </location>
</feature>
<evidence type="ECO:0000256" key="2">
    <source>
        <dbReference type="ARBA" id="ARBA00022448"/>
    </source>
</evidence>
<dbReference type="RefSeq" id="XP_022337557.1">
    <property type="nucleotide sequence ID" value="XM_022481849.1"/>
</dbReference>
<evidence type="ECO:0000313" key="13">
    <source>
        <dbReference type="RefSeq" id="XP_022337557.1"/>
    </source>
</evidence>
<dbReference type="PROSITE" id="PS50929">
    <property type="entry name" value="ABC_TM1F"/>
    <property type="match status" value="1"/>
</dbReference>
<evidence type="ECO:0000259" key="9">
    <source>
        <dbReference type="PROSITE" id="PS50893"/>
    </source>
</evidence>
<keyword evidence="3 8" id="KW-0812">Transmembrane</keyword>
<feature type="transmembrane region" description="Helical" evidence="8">
    <location>
        <begin position="231"/>
        <end position="255"/>
    </location>
</feature>